<feature type="region of interest" description="Disordered" evidence="1">
    <location>
        <begin position="40"/>
        <end position="61"/>
    </location>
</feature>
<accession>A0ABR3KBZ1</accession>
<evidence type="ECO:0000313" key="2">
    <source>
        <dbReference type="EMBL" id="KAL1232571.1"/>
    </source>
</evidence>
<evidence type="ECO:0000313" key="3">
    <source>
        <dbReference type="Proteomes" id="UP001558632"/>
    </source>
</evidence>
<organism evidence="2 3">
    <name type="scientific">Trichinella spiralis</name>
    <name type="common">Trichina worm</name>
    <dbReference type="NCBI Taxonomy" id="6334"/>
    <lineage>
        <taxon>Eukaryota</taxon>
        <taxon>Metazoa</taxon>
        <taxon>Ecdysozoa</taxon>
        <taxon>Nematoda</taxon>
        <taxon>Enoplea</taxon>
        <taxon>Dorylaimia</taxon>
        <taxon>Trichinellida</taxon>
        <taxon>Trichinellidae</taxon>
        <taxon>Trichinella</taxon>
    </lineage>
</organism>
<proteinExistence type="predicted"/>
<protein>
    <submittedName>
        <fullName evidence="2">Spermatogenesis-associated protein</fullName>
    </submittedName>
</protein>
<comment type="caution">
    <text evidence="2">The sequence shown here is derived from an EMBL/GenBank/DDBJ whole genome shotgun (WGS) entry which is preliminary data.</text>
</comment>
<keyword evidence="3" id="KW-1185">Reference proteome</keyword>
<dbReference type="EMBL" id="JBEUSY010000451">
    <property type="protein sequence ID" value="KAL1232571.1"/>
    <property type="molecule type" value="Genomic_DNA"/>
</dbReference>
<feature type="region of interest" description="Disordered" evidence="1">
    <location>
        <begin position="75"/>
        <end position="102"/>
    </location>
</feature>
<reference evidence="2 3" key="1">
    <citation type="submission" date="2024-07" db="EMBL/GenBank/DDBJ databases">
        <title>Enhanced genomic and transcriptomic resources for Trichinella pseudospiralis and T. spiralis underpin the discovery of pronounced molecular differences between stages and species.</title>
        <authorList>
            <person name="Pasi K.K."/>
            <person name="La Rosa G."/>
            <person name="Gomez-Morales M.A."/>
            <person name="Tosini F."/>
            <person name="Sumanam S."/>
            <person name="Young N.D."/>
            <person name="Chang B.C."/>
            <person name="Robin G.B."/>
        </authorList>
    </citation>
    <scope>NUCLEOTIDE SEQUENCE [LARGE SCALE GENOMIC DNA]</scope>
    <source>
        <strain evidence="2">ISS534</strain>
    </source>
</reference>
<feature type="compositionally biased region" description="Polar residues" evidence="1">
    <location>
        <begin position="93"/>
        <end position="102"/>
    </location>
</feature>
<evidence type="ECO:0000256" key="1">
    <source>
        <dbReference type="SAM" id="MobiDB-lite"/>
    </source>
</evidence>
<gene>
    <name evidence="2" type="ORF">TSPI_01726</name>
</gene>
<name>A0ABR3KBZ1_TRISP</name>
<sequence length="102" mass="11262">MERPMAIPSAAPREMVAKLETRISVGTDAATEMEIFPSRARSERFGVDPGGQHPASPVPDRRDYGIALWQRWHSEISQDPDVEQRDHAASGEACSTRTGNCQ</sequence>
<feature type="compositionally biased region" description="Basic and acidic residues" evidence="1">
    <location>
        <begin position="75"/>
        <end position="89"/>
    </location>
</feature>
<dbReference type="Proteomes" id="UP001558632">
    <property type="component" value="Unassembled WGS sequence"/>
</dbReference>